<protein>
    <submittedName>
        <fullName evidence="4">Leucine-rich repeat domain superfamily</fullName>
    </submittedName>
</protein>
<gene>
    <name evidence="4" type="ORF">HanXRQr2_Chr05g0231221</name>
</gene>
<reference evidence="4" key="2">
    <citation type="submission" date="2020-06" db="EMBL/GenBank/DDBJ databases">
        <title>Helianthus annuus Genome sequencing and assembly Release 2.</title>
        <authorList>
            <person name="Gouzy J."/>
            <person name="Langlade N."/>
            <person name="Munos S."/>
        </authorList>
    </citation>
    <scope>NUCLEOTIDE SEQUENCE</scope>
    <source>
        <tissue evidence="4">Leaves</tissue>
    </source>
</reference>
<dbReference type="Gene3D" id="3.80.10.10">
    <property type="entry name" value="Ribonuclease Inhibitor"/>
    <property type="match status" value="1"/>
</dbReference>
<evidence type="ECO:0000256" key="1">
    <source>
        <dbReference type="ARBA" id="ARBA00022741"/>
    </source>
</evidence>
<evidence type="ECO:0000313" key="5">
    <source>
        <dbReference type="Proteomes" id="UP000215914"/>
    </source>
</evidence>
<dbReference type="GO" id="GO:0006952">
    <property type="term" value="P:defense response"/>
    <property type="evidence" value="ECO:0007669"/>
    <property type="project" value="UniProtKB-KW"/>
</dbReference>
<feature type="domain" description="Disease resistance protein winged helix" evidence="3">
    <location>
        <begin position="174"/>
        <end position="243"/>
    </location>
</feature>
<evidence type="ECO:0000256" key="2">
    <source>
        <dbReference type="ARBA" id="ARBA00022821"/>
    </source>
</evidence>
<dbReference type="Gene3D" id="1.10.10.10">
    <property type="entry name" value="Winged helix-like DNA-binding domain superfamily/Winged helix DNA-binding domain"/>
    <property type="match status" value="1"/>
</dbReference>
<name>A0A9K3J293_HELAN</name>
<dbReference type="PANTHER" id="PTHR23155:SF1211">
    <property type="entry name" value="OS09G0313500 PROTEIN"/>
    <property type="match status" value="1"/>
</dbReference>
<accession>A0A9K3J293</accession>
<dbReference type="InterPro" id="IPR036388">
    <property type="entry name" value="WH-like_DNA-bd_sf"/>
</dbReference>
<dbReference type="InterPro" id="IPR032675">
    <property type="entry name" value="LRR_dom_sf"/>
</dbReference>
<dbReference type="Pfam" id="PF23559">
    <property type="entry name" value="WHD_DRP"/>
    <property type="match status" value="2"/>
</dbReference>
<sequence length="414" mass="48294">MFPKVYKLTKGRLIRLLVSNGFIPPKGEISLYVLGEEVFSCLVWRSFFIVKEDEFQEDLYVIHDLMHDMAQHVTGDDCLVIKSSKEVIVPNEVLHLTSSCPGFLFWPHDLKNLTSLRSIFLYGKINEGSIKQIFNHVYVRVLYLAGIQVKTLPESSCKLKHLKYLNLCFAYCCMFSKGYKLTKGRLIWLWVSNGFIPPKGKISLYVLGEEVFSCLVWRSFFIVKEDEFQKDLYVIHDLMHDMAQHVMGDDCLVIKSGKEVIVPNEVLHLTSLCPGFLFWPHDLKKLTSLRSIFLYGKINEGSIKQIFNYVYVRVLYLAGIQLKTLSESSSKLKHLKYLNLSRSSIQVLHESITYLQNLQVLLLYHCKFLCKLPKGLRYMSNLRIFNFYQYSIFLSYVFFKLCNVCYFNNNDFIL</sequence>
<dbReference type="EMBL" id="MNCJ02000320">
    <property type="protein sequence ID" value="KAF5807224.1"/>
    <property type="molecule type" value="Genomic_DNA"/>
</dbReference>
<dbReference type="Gramene" id="mRNA:HanXRQr2_Chr05g0231221">
    <property type="protein sequence ID" value="mRNA:HanXRQr2_Chr05g0231221"/>
    <property type="gene ID" value="HanXRQr2_Chr05g0231221"/>
</dbReference>
<proteinExistence type="predicted"/>
<dbReference type="PANTHER" id="PTHR23155">
    <property type="entry name" value="DISEASE RESISTANCE PROTEIN RP"/>
    <property type="match status" value="1"/>
</dbReference>
<keyword evidence="2" id="KW-0611">Plant defense</keyword>
<dbReference type="InterPro" id="IPR058922">
    <property type="entry name" value="WHD_DRP"/>
</dbReference>
<evidence type="ECO:0000259" key="3">
    <source>
        <dbReference type="Pfam" id="PF23559"/>
    </source>
</evidence>
<dbReference type="AlphaFoldDB" id="A0A9K3J293"/>
<dbReference type="Proteomes" id="UP000215914">
    <property type="component" value="Unassembled WGS sequence"/>
</dbReference>
<dbReference type="InterPro" id="IPR044974">
    <property type="entry name" value="Disease_R_plants"/>
</dbReference>
<evidence type="ECO:0000313" key="4">
    <source>
        <dbReference type="EMBL" id="KAF5807224.1"/>
    </source>
</evidence>
<keyword evidence="5" id="KW-1185">Reference proteome</keyword>
<reference evidence="4" key="1">
    <citation type="journal article" date="2017" name="Nature">
        <title>The sunflower genome provides insights into oil metabolism, flowering and Asterid evolution.</title>
        <authorList>
            <person name="Badouin H."/>
            <person name="Gouzy J."/>
            <person name="Grassa C.J."/>
            <person name="Murat F."/>
            <person name="Staton S.E."/>
            <person name="Cottret L."/>
            <person name="Lelandais-Briere C."/>
            <person name="Owens G.L."/>
            <person name="Carrere S."/>
            <person name="Mayjonade B."/>
            <person name="Legrand L."/>
            <person name="Gill N."/>
            <person name="Kane N.C."/>
            <person name="Bowers J.E."/>
            <person name="Hubner S."/>
            <person name="Bellec A."/>
            <person name="Berard A."/>
            <person name="Berges H."/>
            <person name="Blanchet N."/>
            <person name="Boniface M.C."/>
            <person name="Brunel D."/>
            <person name="Catrice O."/>
            <person name="Chaidir N."/>
            <person name="Claudel C."/>
            <person name="Donnadieu C."/>
            <person name="Faraut T."/>
            <person name="Fievet G."/>
            <person name="Helmstetter N."/>
            <person name="King M."/>
            <person name="Knapp S.J."/>
            <person name="Lai Z."/>
            <person name="Le Paslier M.C."/>
            <person name="Lippi Y."/>
            <person name="Lorenzon L."/>
            <person name="Mandel J.R."/>
            <person name="Marage G."/>
            <person name="Marchand G."/>
            <person name="Marquand E."/>
            <person name="Bret-Mestries E."/>
            <person name="Morien E."/>
            <person name="Nambeesan S."/>
            <person name="Nguyen T."/>
            <person name="Pegot-Espagnet P."/>
            <person name="Pouilly N."/>
            <person name="Raftis F."/>
            <person name="Sallet E."/>
            <person name="Schiex T."/>
            <person name="Thomas J."/>
            <person name="Vandecasteele C."/>
            <person name="Vares D."/>
            <person name="Vear F."/>
            <person name="Vautrin S."/>
            <person name="Crespi M."/>
            <person name="Mangin B."/>
            <person name="Burke J.M."/>
            <person name="Salse J."/>
            <person name="Munos S."/>
            <person name="Vincourt P."/>
            <person name="Rieseberg L.H."/>
            <person name="Langlade N.B."/>
        </authorList>
    </citation>
    <scope>NUCLEOTIDE SEQUENCE</scope>
    <source>
        <tissue evidence="4">Leaves</tissue>
    </source>
</reference>
<keyword evidence="1" id="KW-0547">Nucleotide-binding</keyword>
<feature type="domain" description="Disease resistance protein winged helix" evidence="3">
    <location>
        <begin position="1"/>
        <end position="70"/>
    </location>
</feature>
<organism evidence="4 5">
    <name type="scientific">Helianthus annuus</name>
    <name type="common">Common sunflower</name>
    <dbReference type="NCBI Taxonomy" id="4232"/>
    <lineage>
        <taxon>Eukaryota</taxon>
        <taxon>Viridiplantae</taxon>
        <taxon>Streptophyta</taxon>
        <taxon>Embryophyta</taxon>
        <taxon>Tracheophyta</taxon>
        <taxon>Spermatophyta</taxon>
        <taxon>Magnoliopsida</taxon>
        <taxon>eudicotyledons</taxon>
        <taxon>Gunneridae</taxon>
        <taxon>Pentapetalae</taxon>
        <taxon>asterids</taxon>
        <taxon>campanulids</taxon>
        <taxon>Asterales</taxon>
        <taxon>Asteraceae</taxon>
        <taxon>Asteroideae</taxon>
        <taxon>Heliantheae alliance</taxon>
        <taxon>Heliantheae</taxon>
        <taxon>Helianthus</taxon>
    </lineage>
</organism>
<dbReference type="SUPFAM" id="SSF52058">
    <property type="entry name" value="L domain-like"/>
    <property type="match status" value="2"/>
</dbReference>
<comment type="caution">
    <text evidence="4">The sequence shown here is derived from an EMBL/GenBank/DDBJ whole genome shotgun (WGS) entry which is preliminary data.</text>
</comment>